<sequence>MAQTILAQRLAQQGVKEVPERFIKPIAERPASQLSSPNHSRGSVPVIDLAGLQGGSRQHTMAQIDEACQDWGFFQVVNHGIPSSLLQLVKDVGRDFFELPFEEKQKCAMKPGEILGYGRHYQQAENAVLDWVDCLLHYVSPTSLRDEENTWPAKPPNYREVMDAYAKELQKLISLLLALFSENLGLPSTYLEEAFGEFSLAFRVNYYPPCPQPNLVMGISPHSDSGCITFLIQDEIDGLQVRKNGNWVTVEPLADGLVVNVADMLQVITNGRYVSVEHRALVNNVKERMSIVGFYLPSTEALISPAATLTDKTHPALYRATKYGDYLSTYMKKPLAGKAHVESLSLQDKVDTNT</sequence>
<organism evidence="1 2">
    <name type="scientific">Diphasiastrum complanatum</name>
    <name type="common">Issler's clubmoss</name>
    <name type="synonym">Lycopodium complanatum</name>
    <dbReference type="NCBI Taxonomy" id="34168"/>
    <lineage>
        <taxon>Eukaryota</taxon>
        <taxon>Viridiplantae</taxon>
        <taxon>Streptophyta</taxon>
        <taxon>Embryophyta</taxon>
        <taxon>Tracheophyta</taxon>
        <taxon>Lycopodiopsida</taxon>
        <taxon>Lycopodiales</taxon>
        <taxon>Lycopodiaceae</taxon>
        <taxon>Lycopodioideae</taxon>
        <taxon>Diphasiastrum</taxon>
    </lineage>
</organism>
<dbReference type="EMBL" id="CM055096">
    <property type="protein sequence ID" value="KAJ7555801.1"/>
    <property type="molecule type" value="Genomic_DNA"/>
</dbReference>
<protein>
    <submittedName>
        <fullName evidence="1">Uncharacterized protein</fullName>
    </submittedName>
</protein>
<evidence type="ECO:0000313" key="2">
    <source>
        <dbReference type="Proteomes" id="UP001162992"/>
    </source>
</evidence>
<dbReference type="Proteomes" id="UP001162992">
    <property type="component" value="Chromosome 5"/>
</dbReference>
<comment type="caution">
    <text evidence="1">The sequence shown here is derived from an EMBL/GenBank/DDBJ whole genome shotgun (WGS) entry which is preliminary data.</text>
</comment>
<proteinExistence type="predicted"/>
<gene>
    <name evidence="1" type="ORF">O6H91_05G055700</name>
</gene>
<reference evidence="2" key="1">
    <citation type="journal article" date="2024" name="Proc. Natl. Acad. Sci. U.S.A.">
        <title>Extraordinary preservation of gene collinearity over three hundred million years revealed in homosporous lycophytes.</title>
        <authorList>
            <person name="Li C."/>
            <person name="Wickell D."/>
            <person name="Kuo L.Y."/>
            <person name="Chen X."/>
            <person name="Nie B."/>
            <person name="Liao X."/>
            <person name="Peng D."/>
            <person name="Ji J."/>
            <person name="Jenkins J."/>
            <person name="Williams M."/>
            <person name="Shu S."/>
            <person name="Plott C."/>
            <person name="Barry K."/>
            <person name="Rajasekar S."/>
            <person name="Grimwood J."/>
            <person name="Han X."/>
            <person name="Sun S."/>
            <person name="Hou Z."/>
            <person name="He W."/>
            <person name="Dai G."/>
            <person name="Sun C."/>
            <person name="Schmutz J."/>
            <person name="Leebens-Mack J.H."/>
            <person name="Li F.W."/>
            <person name="Wang L."/>
        </authorList>
    </citation>
    <scope>NUCLEOTIDE SEQUENCE [LARGE SCALE GENOMIC DNA]</scope>
    <source>
        <strain evidence="2">cv. PW_Plant_1</strain>
    </source>
</reference>
<keyword evidence="2" id="KW-1185">Reference proteome</keyword>
<evidence type="ECO:0000313" key="1">
    <source>
        <dbReference type="EMBL" id="KAJ7555801.1"/>
    </source>
</evidence>
<name>A0ACC2DNL9_DIPCM</name>
<accession>A0ACC2DNL9</accession>